<name>A0A832ZTA5_9CREN</name>
<dbReference type="CDD" id="cd11717">
    <property type="entry name" value="THUMP_THUMPD1_like"/>
    <property type="match status" value="1"/>
</dbReference>
<dbReference type="AlphaFoldDB" id="A0A832ZTA5"/>
<dbReference type="SUPFAM" id="SSF143437">
    <property type="entry name" value="THUMP domain-like"/>
    <property type="match status" value="1"/>
</dbReference>
<protein>
    <recommendedName>
        <fullName evidence="3">THUMP domain-containing protein</fullName>
    </recommendedName>
</protein>
<dbReference type="InterPro" id="IPR040183">
    <property type="entry name" value="THUMPD1-like"/>
</dbReference>
<dbReference type="EMBL" id="DQVR01000068">
    <property type="protein sequence ID" value="HIQ24037.1"/>
    <property type="molecule type" value="Genomic_DNA"/>
</dbReference>
<gene>
    <name evidence="1" type="ORF">EYH50_03215</name>
</gene>
<dbReference type="GO" id="GO:0006400">
    <property type="term" value="P:tRNA modification"/>
    <property type="evidence" value="ECO:0007669"/>
    <property type="project" value="InterPro"/>
</dbReference>
<dbReference type="GO" id="GO:0003723">
    <property type="term" value="F:RNA binding"/>
    <property type="evidence" value="ECO:0007669"/>
    <property type="project" value="InterPro"/>
</dbReference>
<proteinExistence type="predicted"/>
<dbReference type="Proteomes" id="UP000600071">
    <property type="component" value="Unassembled WGS sequence"/>
</dbReference>
<evidence type="ECO:0000313" key="1">
    <source>
        <dbReference type="EMBL" id="HIQ24037.1"/>
    </source>
</evidence>
<organism evidence="1 2">
    <name type="scientific">Pyrodictium delaneyi</name>
    <dbReference type="NCBI Taxonomy" id="1273541"/>
    <lineage>
        <taxon>Archaea</taxon>
        <taxon>Thermoproteota</taxon>
        <taxon>Thermoprotei</taxon>
        <taxon>Desulfurococcales</taxon>
        <taxon>Pyrodictiaceae</taxon>
        <taxon>Pyrodictium</taxon>
    </lineage>
</organism>
<reference evidence="1" key="1">
    <citation type="journal article" date="2020" name="ISME J.">
        <title>Gammaproteobacteria mediating utilization of methyl-, sulfur- and petroleum organic compounds in deep ocean hydrothermal plumes.</title>
        <authorList>
            <person name="Zhou Z."/>
            <person name="Liu Y."/>
            <person name="Pan J."/>
            <person name="Cron B.R."/>
            <person name="Toner B.M."/>
            <person name="Anantharaman K."/>
            <person name="Breier J.A."/>
            <person name="Dick G.J."/>
            <person name="Li M."/>
        </authorList>
    </citation>
    <scope>NUCLEOTIDE SEQUENCE</scope>
    <source>
        <strain evidence="1">SZUA-1523</strain>
    </source>
</reference>
<sequence>MATEDVPRYRLFNLIVAHEPGYNSMRKALREIESIIGRARLFDAPRSLLLLKVEDPYDAVKRIAREVSDDSVILRAVPIDLEVSPYVDYVAAAVKDLLKSKASENTRFAIRLEGKLYNRETGKLLHKREAIEAIAEDIDLPVDLDNPDILVLIKVVRVHRSLGYAAVMVAPPCAIYSRAHHKRGVCI</sequence>
<evidence type="ECO:0008006" key="3">
    <source>
        <dbReference type="Google" id="ProtNLM"/>
    </source>
</evidence>
<accession>A0A832ZTA5</accession>
<comment type="caution">
    <text evidence="1">The sequence shown here is derived from an EMBL/GenBank/DDBJ whole genome shotgun (WGS) entry which is preliminary data.</text>
</comment>
<evidence type="ECO:0000313" key="2">
    <source>
        <dbReference type="Proteomes" id="UP000600071"/>
    </source>
</evidence>